<feature type="chain" id="PRO_5016620274" evidence="3">
    <location>
        <begin position="29"/>
        <end position="646"/>
    </location>
</feature>
<evidence type="ECO:0000259" key="6">
    <source>
        <dbReference type="Pfam" id="PF23598"/>
    </source>
</evidence>
<dbReference type="PANTHER" id="PTHR23155">
    <property type="entry name" value="DISEASE RESISTANCE PROTEIN RP"/>
    <property type="match status" value="1"/>
</dbReference>
<dbReference type="GO" id="GO:0043531">
    <property type="term" value="F:ADP binding"/>
    <property type="evidence" value="ECO:0007669"/>
    <property type="project" value="InterPro"/>
</dbReference>
<dbReference type="FunFam" id="1.10.10.10:FF:000322">
    <property type="entry name" value="Probable disease resistance protein At1g63360"/>
    <property type="match status" value="1"/>
</dbReference>
<dbReference type="InterPro" id="IPR055414">
    <property type="entry name" value="LRR_R13L4/SHOC2-like"/>
</dbReference>
<evidence type="ECO:0000256" key="3">
    <source>
        <dbReference type="SAM" id="SignalP"/>
    </source>
</evidence>
<dbReference type="Gene3D" id="1.10.10.10">
    <property type="entry name" value="Winged helix-like DNA-binding domain superfamily/Winged helix DNA-binding domain"/>
    <property type="match status" value="1"/>
</dbReference>
<organism evidence="7">
    <name type="scientific">Setaria italica</name>
    <name type="common">Foxtail millet</name>
    <name type="synonym">Panicum italicum</name>
    <dbReference type="NCBI Taxonomy" id="4555"/>
    <lineage>
        <taxon>Eukaryota</taxon>
        <taxon>Viridiplantae</taxon>
        <taxon>Streptophyta</taxon>
        <taxon>Embryophyta</taxon>
        <taxon>Tracheophyta</taxon>
        <taxon>Spermatophyta</taxon>
        <taxon>Magnoliopsida</taxon>
        <taxon>Liliopsida</taxon>
        <taxon>Poales</taxon>
        <taxon>Poaceae</taxon>
        <taxon>PACMAD clade</taxon>
        <taxon>Panicoideae</taxon>
        <taxon>Panicodae</taxon>
        <taxon>Paniceae</taxon>
        <taxon>Cenchrinae</taxon>
        <taxon>Setaria</taxon>
    </lineage>
</organism>
<dbReference type="InterPro" id="IPR058922">
    <property type="entry name" value="WHD_DRP"/>
</dbReference>
<keyword evidence="2" id="KW-0611">Plant defense</keyword>
<dbReference type="InterPro" id="IPR036388">
    <property type="entry name" value="WH-like_DNA-bd_sf"/>
</dbReference>
<dbReference type="PANTHER" id="PTHR23155:SF947">
    <property type="entry name" value="DISEASE RESISTANCE PROTEIN RPP13"/>
    <property type="match status" value="1"/>
</dbReference>
<dbReference type="InterPro" id="IPR027417">
    <property type="entry name" value="P-loop_NTPase"/>
</dbReference>
<reference evidence="7" key="2">
    <citation type="submission" date="2015-07" db="EMBL/GenBank/DDBJ databases">
        <authorList>
            <person name="Noorani M."/>
        </authorList>
    </citation>
    <scope>NUCLEOTIDE SEQUENCE</scope>
    <source>
        <strain evidence="7">Yugu1</strain>
    </source>
</reference>
<gene>
    <name evidence="7" type="ORF">SETIT_8G199300v2</name>
</gene>
<dbReference type="OrthoDB" id="6161812at2759"/>
<dbReference type="Pfam" id="PF23598">
    <property type="entry name" value="LRR_14"/>
    <property type="match status" value="1"/>
</dbReference>
<evidence type="ECO:0000256" key="2">
    <source>
        <dbReference type="ARBA" id="ARBA00022821"/>
    </source>
</evidence>
<reference evidence="7" key="1">
    <citation type="journal article" date="2012" name="Nat. Biotechnol.">
        <title>Reference genome sequence of the model plant Setaria.</title>
        <authorList>
            <person name="Bennetzen J.L."/>
            <person name="Schmutz J."/>
            <person name="Wang H."/>
            <person name="Percifield R."/>
            <person name="Hawkins J."/>
            <person name="Pontaroli A.C."/>
            <person name="Estep M."/>
            <person name="Feng L."/>
            <person name="Vaughn J.N."/>
            <person name="Grimwood J."/>
            <person name="Jenkins J."/>
            <person name="Barry K."/>
            <person name="Lindquist E."/>
            <person name="Hellsten U."/>
            <person name="Deshpande S."/>
            <person name="Wang X."/>
            <person name="Wu X."/>
            <person name="Mitros T."/>
            <person name="Triplett J."/>
            <person name="Yang X."/>
            <person name="Ye C.Y."/>
            <person name="Mauro-Herrera M."/>
            <person name="Wang L."/>
            <person name="Li P."/>
            <person name="Sharma M."/>
            <person name="Sharma R."/>
            <person name="Ronald P.C."/>
            <person name="Panaud O."/>
            <person name="Kellogg E.A."/>
            <person name="Brutnell T.P."/>
            <person name="Doust A.N."/>
            <person name="Tuskan G.A."/>
            <person name="Rokhsar D."/>
            <person name="Devos K.M."/>
        </authorList>
    </citation>
    <scope>NUCLEOTIDE SEQUENCE [LARGE SCALE GENOMIC DNA]</scope>
    <source>
        <strain evidence="7">Yugu1</strain>
    </source>
</reference>
<evidence type="ECO:0000259" key="4">
    <source>
        <dbReference type="Pfam" id="PF00931"/>
    </source>
</evidence>
<sequence length="646" mass="73897">MEIFMNSFCLFHLLFFGRYLLLIDDVWSSSTWQNIKKCFPENGEGSRIIVTTRFQAVAVTCSSRKDHDHIHPVDVLSVMSPKNYSRQLCLSRGTRDSQSRLNEIPDRVWEMCGGLPLAINDWLDLCNSLFPEPERCRKPEDFMRIINYCYNDMPSDIKICSLYLSIFPKGRKLSRKRLIRRWIAEGFVREKQGLSVEDVAETCFNQLIERKIMRPVEHSSNGRVKSCQVHDMVLEYIISKAAEEDFITVVGSHWSMPTRSNKVRRLSLHNSDPRRTKSVDRMNMSHVRSLTVFGSMDKLQFKSLKTELVQVLDLEGCTGLRESHVKVSDICQMIQLKYLSLRRTDIKELPPKVDQLPVTIGQLERINNILGGDKRTRKTLKVPKELKGTMKTLRILSGIEIVEGSTTTASDIGYFTGLRKLAIYMIHKSDEIFRDFLSSIQYLSGYSLQTLVIDDKSSEFLKTLDSMSSYPTDLRALELSGKLLKLPKWLNGLQELVKLTLSGTALRTDNLLLLRNLSSLFSLTFSISKNHDPEIAAILEKNKSGSGGEIFVPAGGFRKLKLLRIFVPLLPSLNFAKNATPQLEKLELRFKMLEGLHGLDELGMLHDVLLTVDTQANEMTKLRVDYLKKEKTPSSKYTLNVNKYHD</sequence>
<proteinExistence type="predicted"/>
<dbReference type="GO" id="GO:0002758">
    <property type="term" value="P:innate immune response-activating signaling pathway"/>
    <property type="evidence" value="ECO:0007669"/>
    <property type="project" value="UniProtKB-ARBA"/>
</dbReference>
<evidence type="ECO:0000313" key="7">
    <source>
        <dbReference type="EMBL" id="RCV39130.1"/>
    </source>
</evidence>
<accession>A0A368SBB5</accession>
<dbReference type="SUPFAM" id="SSF52058">
    <property type="entry name" value="L domain-like"/>
    <property type="match status" value="1"/>
</dbReference>
<evidence type="ECO:0000256" key="1">
    <source>
        <dbReference type="ARBA" id="ARBA00022737"/>
    </source>
</evidence>
<dbReference type="InterPro" id="IPR032675">
    <property type="entry name" value="LRR_dom_sf"/>
</dbReference>
<feature type="domain" description="NB-ARC" evidence="4">
    <location>
        <begin position="10"/>
        <end position="65"/>
    </location>
</feature>
<dbReference type="InterPro" id="IPR002182">
    <property type="entry name" value="NB-ARC"/>
</dbReference>
<dbReference type="GO" id="GO:0042742">
    <property type="term" value="P:defense response to bacterium"/>
    <property type="evidence" value="ECO:0007669"/>
    <property type="project" value="UniProtKB-ARBA"/>
</dbReference>
<dbReference type="STRING" id="4555.A0A368SBB5"/>
<dbReference type="SUPFAM" id="SSF52540">
    <property type="entry name" value="P-loop containing nucleoside triphosphate hydrolases"/>
    <property type="match status" value="1"/>
</dbReference>
<protein>
    <submittedName>
        <fullName evidence="7">Uncharacterized protein</fullName>
    </submittedName>
</protein>
<keyword evidence="3" id="KW-0732">Signal</keyword>
<dbReference type="AlphaFoldDB" id="A0A368SBB5"/>
<dbReference type="Gene3D" id="3.40.50.300">
    <property type="entry name" value="P-loop containing nucleotide triphosphate hydrolases"/>
    <property type="match status" value="1"/>
</dbReference>
<dbReference type="Gene3D" id="3.80.10.10">
    <property type="entry name" value="Ribonuclease Inhibitor"/>
    <property type="match status" value="1"/>
</dbReference>
<keyword evidence="1" id="KW-0677">Repeat</keyword>
<name>A0A368SBB5_SETIT</name>
<feature type="domain" description="Disease resistance protein winged helix" evidence="5">
    <location>
        <begin position="166"/>
        <end position="235"/>
    </location>
</feature>
<dbReference type="GO" id="GO:0009626">
    <property type="term" value="P:plant-type hypersensitive response"/>
    <property type="evidence" value="ECO:0007669"/>
    <property type="project" value="UniProtKB-ARBA"/>
</dbReference>
<dbReference type="InterPro" id="IPR044974">
    <property type="entry name" value="Disease_R_plants"/>
</dbReference>
<feature type="domain" description="Disease resistance R13L4/SHOC-2-like LRR" evidence="6">
    <location>
        <begin position="286"/>
        <end position="618"/>
    </location>
</feature>
<dbReference type="Pfam" id="PF23559">
    <property type="entry name" value="WHD_DRP"/>
    <property type="match status" value="1"/>
</dbReference>
<dbReference type="Pfam" id="PF00931">
    <property type="entry name" value="NB-ARC"/>
    <property type="match status" value="1"/>
</dbReference>
<evidence type="ECO:0000259" key="5">
    <source>
        <dbReference type="Pfam" id="PF23559"/>
    </source>
</evidence>
<dbReference type="EMBL" id="CM003535">
    <property type="protein sequence ID" value="RCV39130.1"/>
    <property type="molecule type" value="Genomic_DNA"/>
</dbReference>
<feature type="signal peptide" evidence="3">
    <location>
        <begin position="1"/>
        <end position="28"/>
    </location>
</feature>